<dbReference type="SUPFAM" id="SSF47592">
    <property type="entry name" value="SWIB/MDM2 domain"/>
    <property type="match status" value="1"/>
</dbReference>
<evidence type="ECO:0000256" key="2">
    <source>
        <dbReference type="SAM" id="MobiDB-lite"/>
    </source>
</evidence>
<dbReference type="Pfam" id="PF17832">
    <property type="entry name" value="Pre-PUA"/>
    <property type="match status" value="1"/>
</dbReference>
<evidence type="ECO:0008006" key="7">
    <source>
        <dbReference type="Google" id="ProtNLM"/>
    </source>
</evidence>
<dbReference type="Gene3D" id="3.30.780.10">
    <property type="entry name" value="SUI1-like domain"/>
    <property type="match status" value="1"/>
</dbReference>
<organism evidence="5 6">
    <name type="scientific">Mortierella alpina</name>
    <name type="common">Oleaginous fungus</name>
    <name type="synonym">Mortierella renispora</name>
    <dbReference type="NCBI Taxonomy" id="64518"/>
    <lineage>
        <taxon>Eukaryota</taxon>
        <taxon>Fungi</taxon>
        <taxon>Fungi incertae sedis</taxon>
        <taxon>Mucoromycota</taxon>
        <taxon>Mortierellomycotina</taxon>
        <taxon>Mortierellomycetes</taxon>
        <taxon>Mortierellales</taxon>
        <taxon>Mortierellaceae</taxon>
        <taxon>Mortierella</taxon>
    </lineage>
</organism>
<accession>A0A9P6M181</accession>
<dbReference type="PROSITE" id="PS50296">
    <property type="entry name" value="SUI1"/>
    <property type="match status" value="1"/>
</dbReference>
<dbReference type="InterPro" id="IPR041366">
    <property type="entry name" value="Pre-PUA"/>
</dbReference>
<dbReference type="GO" id="GO:0001731">
    <property type="term" value="P:formation of translation preinitiation complex"/>
    <property type="evidence" value="ECO:0007669"/>
    <property type="project" value="InterPro"/>
</dbReference>
<dbReference type="InterPro" id="IPR003121">
    <property type="entry name" value="SWIB_MDM2_domain"/>
</dbReference>
<evidence type="ECO:0000259" key="3">
    <source>
        <dbReference type="PROSITE" id="PS50296"/>
    </source>
</evidence>
<dbReference type="SUPFAM" id="SSF55159">
    <property type="entry name" value="eIF1-like"/>
    <property type="match status" value="1"/>
</dbReference>
<dbReference type="InterPro" id="IPR015947">
    <property type="entry name" value="PUA-like_sf"/>
</dbReference>
<comment type="caution">
    <text evidence="5">The sequence shown here is derived from an EMBL/GenBank/DDBJ whole genome shotgun (WGS) entry which is preliminary data.</text>
</comment>
<dbReference type="InterPro" id="IPR036885">
    <property type="entry name" value="SWIB_MDM2_dom_sf"/>
</dbReference>
<evidence type="ECO:0000259" key="4">
    <source>
        <dbReference type="PROSITE" id="PS51925"/>
    </source>
</evidence>
<dbReference type="InterPro" id="IPR039757">
    <property type="entry name" value="EIF2D"/>
</dbReference>
<feature type="compositionally biased region" description="Acidic residues" evidence="2">
    <location>
        <begin position="215"/>
        <end position="229"/>
    </location>
</feature>
<dbReference type="Pfam" id="PF26291">
    <property type="entry name" value="SWIB_eIF2D"/>
    <property type="match status" value="1"/>
</dbReference>
<feature type="region of interest" description="Disordered" evidence="2">
    <location>
        <begin position="215"/>
        <end position="237"/>
    </location>
</feature>
<dbReference type="Proteomes" id="UP000738359">
    <property type="component" value="Unassembled WGS sequence"/>
</dbReference>
<sequence length="628" mass="69793">MFKKPVASLKSFSPLRSSDRRRLRDEILASFPALKDMEPINDTPISAIIAPEGLQSAKFTSYIEEPGTLYTDGEGTPLWFKISSSKKDSMIVPTIYMLWRFPHLIPGLTTWNPVVDKLRNGADLMIPGVITAGNMPVHDLDESALVVIRARGNQYPLAVGTMATPGSVIASSRGTVPPRGKAVHILHVHLDQLWVMGSKMELPADWAQGSTEYVDASEYETDDEEDVEDEAGHGRDDVGHLAKDLKATCLSNPKGVAPAQNDQQSVDKDEESHRVEEDRVETLVDQGQEKTAIVLSTEEVDKYLHEALLQVLKFKITEGVSKEILPMTASTLYSSYILPNRARGHAAEADIKKSSWKKLAKWLKSVEKQDLIKCKDIKGELFLLGVNWNHPQLKTFGGHKTVEQQQARQAKAEAESSQASADEKVLEVLEAYRPNSNSADFFEGIGRSKDGYYTLTELRSFLAAYFKEKQLADPKNQRIIRLDGVLRGALGKKGEQVDRVPRDQTSDRLVSNMVLHHYIGYKGQQPRFVKGGVKPIQITQEIRTGRKTVTKVSGLEHFMIDVDTFAHELQVLCAGSVAITPLVGASPKLNLREVMVQGPQVKNVTEVLQEKGVPKKFIEILDKTAKKK</sequence>
<evidence type="ECO:0000256" key="1">
    <source>
        <dbReference type="ARBA" id="ARBA00010359"/>
    </source>
</evidence>
<dbReference type="EMBL" id="JAAAHY010000642">
    <property type="protein sequence ID" value="KAF9960160.1"/>
    <property type="molecule type" value="Genomic_DNA"/>
</dbReference>
<dbReference type="GO" id="GO:0003743">
    <property type="term" value="F:translation initiation factor activity"/>
    <property type="evidence" value="ECO:0007669"/>
    <property type="project" value="InterPro"/>
</dbReference>
<dbReference type="InterPro" id="IPR001950">
    <property type="entry name" value="SUI1"/>
</dbReference>
<dbReference type="PROSITE" id="PS51925">
    <property type="entry name" value="SWIB_MDM2"/>
    <property type="match status" value="1"/>
</dbReference>
<dbReference type="FunFam" id="3.30.780.10:FF:000008">
    <property type="entry name" value="eukaryotic translation initiation factor 2D"/>
    <property type="match status" value="1"/>
</dbReference>
<dbReference type="Gene3D" id="3.10.400.20">
    <property type="match status" value="1"/>
</dbReference>
<dbReference type="Pfam" id="PF01253">
    <property type="entry name" value="SUI1"/>
    <property type="match status" value="1"/>
</dbReference>
<evidence type="ECO:0000313" key="5">
    <source>
        <dbReference type="EMBL" id="KAF9960160.1"/>
    </source>
</evidence>
<gene>
    <name evidence="5" type="ORF">BGZ70_008675</name>
</gene>
<dbReference type="PROSITE" id="PS50890">
    <property type="entry name" value="PUA"/>
    <property type="match status" value="1"/>
</dbReference>
<comment type="similarity">
    <text evidence="1">Belongs to the eIF2D family.</text>
</comment>
<dbReference type="AlphaFoldDB" id="A0A9P6M181"/>
<dbReference type="CDD" id="cd21156">
    <property type="entry name" value="PUA_eIF2d-like"/>
    <property type="match status" value="1"/>
</dbReference>
<feature type="region of interest" description="Disordered" evidence="2">
    <location>
        <begin position="251"/>
        <end position="275"/>
    </location>
</feature>
<dbReference type="Pfam" id="PF25304">
    <property type="entry name" value="WHD_eIF2D"/>
    <property type="match status" value="1"/>
</dbReference>
<dbReference type="InterPro" id="IPR057429">
    <property type="entry name" value="WH_eIF2D"/>
</dbReference>
<dbReference type="CDD" id="cd11608">
    <property type="entry name" value="eIF2D_C"/>
    <property type="match status" value="1"/>
</dbReference>
<dbReference type="InterPro" id="IPR036877">
    <property type="entry name" value="SUI1_dom_sf"/>
</dbReference>
<dbReference type="InterPro" id="IPR058886">
    <property type="entry name" value="SWIB_eIF2D"/>
</dbReference>
<protein>
    <recommendedName>
        <fullName evidence="7">Eukaryotic translation initiation factor 2D</fullName>
    </recommendedName>
</protein>
<feature type="compositionally biased region" description="Basic and acidic residues" evidence="2">
    <location>
        <begin position="265"/>
        <end position="275"/>
    </location>
</feature>
<keyword evidence="6" id="KW-1185">Reference proteome</keyword>
<dbReference type="SUPFAM" id="SSF88697">
    <property type="entry name" value="PUA domain-like"/>
    <property type="match status" value="1"/>
</dbReference>
<feature type="domain" description="DM2" evidence="4">
    <location>
        <begin position="430"/>
        <end position="515"/>
    </location>
</feature>
<dbReference type="OrthoDB" id="199771at2759"/>
<dbReference type="PANTHER" id="PTHR12217">
    <property type="entry name" value="EUKARYOTIC TRANSLATION INITIATION FACTOR 2D"/>
    <property type="match status" value="1"/>
</dbReference>
<reference evidence="5" key="1">
    <citation type="journal article" date="2020" name="Fungal Divers.">
        <title>Resolving the Mortierellaceae phylogeny through synthesis of multi-gene phylogenetics and phylogenomics.</title>
        <authorList>
            <person name="Vandepol N."/>
            <person name="Liber J."/>
            <person name="Desiro A."/>
            <person name="Na H."/>
            <person name="Kennedy M."/>
            <person name="Barry K."/>
            <person name="Grigoriev I.V."/>
            <person name="Miller A.N."/>
            <person name="O'Donnell K."/>
            <person name="Stajich J.E."/>
            <person name="Bonito G."/>
        </authorList>
    </citation>
    <scope>NUCLEOTIDE SEQUENCE</scope>
    <source>
        <strain evidence="5">CK1249</strain>
    </source>
</reference>
<evidence type="ECO:0000313" key="6">
    <source>
        <dbReference type="Proteomes" id="UP000738359"/>
    </source>
</evidence>
<dbReference type="Gene3D" id="1.10.245.10">
    <property type="entry name" value="SWIB/MDM2 domain"/>
    <property type="match status" value="1"/>
</dbReference>
<dbReference type="InterPro" id="IPR048248">
    <property type="entry name" value="PUA_eIF2d-like"/>
</dbReference>
<dbReference type="Pfam" id="PF26292">
    <property type="entry name" value="PUA_elF2D"/>
    <property type="match status" value="1"/>
</dbReference>
<name>A0A9P6M181_MORAP</name>
<dbReference type="InterPro" id="IPR039759">
    <property type="entry name" value="eIF2D_SUI1"/>
</dbReference>
<proteinExistence type="inferred from homology"/>
<dbReference type="PANTHER" id="PTHR12217:SF4">
    <property type="entry name" value="EUKARYOTIC TRANSLATION INITIATION FACTOR 2D"/>
    <property type="match status" value="1"/>
</dbReference>
<feature type="domain" description="SUI1" evidence="3">
    <location>
        <begin position="536"/>
        <end position="612"/>
    </location>
</feature>